<dbReference type="RefSeq" id="WP_260725868.1">
    <property type="nucleotide sequence ID" value="NZ_BAAABS010000027.1"/>
</dbReference>
<sequence length="459" mass="48572">MTLPHPDARLIDAVTGAVVPGTALAAAAGAYAGRTPGVVFLPMPTTVDAVVRYVSAFEAGRPLALLDPTLPAETLADFVDRFEPAVVAGPLPDDTPKGYRFTSDERLGPLWERETPSAAVPHPDLAVLLATSGSTGNPKLVRLSRAAIAANTASIIEALGITGADVTVSSLPFYYSFGMSVLNTHLAAGATVVVEADGLLGRGFWPAVTEHGVTSLALVPSQYEILRRLRFDPAKYPSLHTLTQAGGRLRTELIEDFHGRMKSVSGRLFVMYGQTEAAPRLTTLPADRLTEKLGSVGPAVPGGQLSVRLDDGTESTEPDVRGEVLYRGPNVMLGYAETAADLARGDDQGGLLETGDLGHLDADGYLFIDGRLKRFGKVFGVRLNLDDIEGMLPGPAAAVAGDDKIIVFVVGGAGDATRLRQDLAERLKLHWSGFEVRDIGALPLLSNGKTDYRTLESAR</sequence>
<reference evidence="2" key="1">
    <citation type="submission" date="2021-04" db="EMBL/GenBank/DDBJ databases">
        <title>Biosynthetic gene clusters of Dactylosporangioum roseum.</title>
        <authorList>
            <person name="Hartkoorn R.C."/>
            <person name="Beaudoing E."/>
            <person name="Hot D."/>
            <person name="Moureu S."/>
        </authorList>
    </citation>
    <scope>NUCLEOTIDE SEQUENCE</scope>
    <source>
        <strain evidence="2">NRRL B-16295</strain>
    </source>
</reference>
<dbReference type="PANTHER" id="PTHR43201">
    <property type="entry name" value="ACYL-COA SYNTHETASE"/>
    <property type="match status" value="1"/>
</dbReference>
<evidence type="ECO:0000313" key="3">
    <source>
        <dbReference type="Proteomes" id="UP001058271"/>
    </source>
</evidence>
<dbReference type="EMBL" id="CP073721">
    <property type="protein sequence ID" value="UWZ36530.1"/>
    <property type="molecule type" value="Genomic_DNA"/>
</dbReference>
<dbReference type="Pfam" id="PF00501">
    <property type="entry name" value="AMP-binding"/>
    <property type="match status" value="1"/>
</dbReference>
<dbReference type="SUPFAM" id="SSF56801">
    <property type="entry name" value="Acetyl-CoA synthetase-like"/>
    <property type="match status" value="1"/>
</dbReference>
<gene>
    <name evidence="2" type="ORF">Drose_36890</name>
</gene>
<protein>
    <submittedName>
        <fullName evidence="2">AMP-binding protein</fullName>
    </submittedName>
</protein>
<feature type="domain" description="AMP-dependent synthetase/ligase" evidence="1">
    <location>
        <begin position="36"/>
        <end position="335"/>
    </location>
</feature>
<dbReference type="Gene3D" id="3.40.50.12780">
    <property type="entry name" value="N-terminal domain of ligase-like"/>
    <property type="match status" value="1"/>
</dbReference>
<dbReference type="InterPro" id="IPR042099">
    <property type="entry name" value="ANL_N_sf"/>
</dbReference>
<dbReference type="InterPro" id="IPR000873">
    <property type="entry name" value="AMP-dep_synth/lig_dom"/>
</dbReference>
<proteinExistence type="predicted"/>
<keyword evidence="3" id="KW-1185">Reference proteome</keyword>
<evidence type="ECO:0000259" key="1">
    <source>
        <dbReference type="Pfam" id="PF00501"/>
    </source>
</evidence>
<name>A0ABY5Z3B4_9ACTN</name>
<dbReference type="PROSITE" id="PS00455">
    <property type="entry name" value="AMP_BINDING"/>
    <property type="match status" value="1"/>
</dbReference>
<accession>A0ABY5Z3B4</accession>
<organism evidence="2 3">
    <name type="scientific">Dactylosporangium roseum</name>
    <dbReference type="NCBI Taxonomy" id="47989"/>
    <lineage>
        <taxon>Bacteria</taxon>
        <taxon>Bacillati</taxon>
        <taxon>Actinomycetota</taxon>
        <taxon>Actinomycetes</taxon>
        <taxon>Micromonosporales</taxon>
        <taxon>Micromonosporaceae</taxon>
        <taxon>Dactylosporangium</taxon>
    </lineage>
</organism>
<dbReference type="PANTHER" id="PTHR43201:SF32">
    <property type="entry name" value="2-SUCCINYLBENZOATE--COA LIGASE, CHLOROPLASTIC_PEROXISOMAL"/>
    <property type="match status" value="1"/>
</dbReference>
<dbReference type="Proteomes" id="UP001058271">
    <property type="component" value="Chromosome"/>
</dbReference>
<evidence type="ECO:0000313" key="2">
    <source>
        <dbReference type="EMBL" id="UWZ36530.1"/>
    </source>
</evidence>
<dbReference type="InterPro" id="IPR020845">
    <property type="entry name" value="AMP-binding_CS"/>
</dbReference>